<dbReference type="SUPFAM" id="SSF63999">
    <property type="entry name" value="Thiamin pyrophosphokinase, catalytic domain"/>
    <property type="match status" value="1"/>
</dbReference>
<dbReference type="InterPro" id="IPR036371">
    <property type="entry name" value="TPK_B1-bd_sf"/>
</dbReference>
<dbReference type="SMART" id="SM00983">
    <property type="entry name" value="TPK_B1_binding"/>
    <property type="match status" value="1"/>
</dbReference>
<dbReference type="GO" id="GO:0004788">
    <property type="term" value="F:thiamine diphosphokinase activity"/>
    <property type="evidence" value="ECO:0007669"/>
    <property type="project" value="UniProtKB-UniRule"/>
</dbReference>
<keyword evidence="8" id="KW-1185">Reference proteome</keyword>
<evidence type="ECO:0000313" key="8">
    <source>
        <dbReference type="Proteomes" id="UP000199695"/>
    </source>
</evidence>
<evidence type="ECO:0000256" key="5">
    <source>
        <dbReference type="NCBIfam" id="TIGR01378"/>
    </source>
</evidence>
<feature type="domain" description="Thiamin pyrophosphokinase thiamin-binding" evidence="6">
    <location>
        <begin position="145"/>
        <end position="210"/>
    </location>
</feature>
<sequence>MSKRTAFVVAGGDVDAEDLALIDPERDWVVAADGGALTLLDAGIIPHLVVGDFDTVGEHFAAQLAARGIPIRKLPAAKAETDTHYAAREALRQNPDEVIILGALGGSRFDHTLANLGLLEWLDEQGVQGILYHRSNRIRLVSGPGEAVLAESKFSFVSLIPVTAAAEGITTVGMLYPLRGETLLRGMTRGISNEIVGREGKIIIEKGKCLLVESRD</sequence>
<dbReference type="InterPro" id="IPR007373">
    <property type="entry name" value="Thiamin_PyroPKinase_B1-bd"/>
</dbReference>
<dbReference type="RefSeq" id="WP_089967392.1">
    <property type="nucleotide sequence ID" value="NZ_FOCQ01000006.1"/>
</dbReference>
<dbReference type="Gene3D" id="3.40.50.10240">
    <property type="entry name" value="Thiamin pyrophosphokinase, catalytic domain"/>
    <property type="match status" value="1"/>
</dbReference>
<dbReference type="GO" id="GO:0005524">
    <property type="term" value="F:ATP binding"/>
    <property type="evidence" value="ECO:0007669"/>
    <property type="project" value="UniProtKB-KW"/>
</dbReference>
<gene>
    <name evidence="7" type="ORF">SAMN05444955_106194</name>
</gene>
<dbReference type="GO" id="GO:0030975">
    <property type="term" value="F:thiamine binding"/>
    <property type="evidence" value="ECO:0007669"/>
    <property type="project" value="InterPro"/>
</dbReference>
<evidence type="ECO:0000313" key="7">
    <source>
        <dbReference type="EMBL" id="SEN15871.1"/>
    </source>
</evidence>
<proteinExistence type="predicted"/>
<organism evidence="7 8">
    <name type="scientific">Lihuaxuella thermophila</name>
    <dbReference type="NCBI Taxonomy" id="1173111"/>
    <lineage>
        <taxon>Bacteria</taxon>
        <taxon>Bacillati</taxon>
        <taxon>Bacillota</taxon>
        <taxon>Bacilli</taxon>
        <taxon>Bacillales</taxon>
        <taxon>Thermoactinomycetaceae</taxon>
        <taxon>Lihuaxuella</taxon>
    </lineage>
</organism>
<evidence type="ECO:0000259" key="6">
    <source>
        <dbReference type="SMART" id="SM00983"/>
    </source>
</evidence>
<dbReference type="PANTHER" id="PTHR41299:SF1">
    <property type="entry name" value="THIAMINE PYROPHOSPHOKINASE"/>
    <property type="match status" value="1"/>
</dbReference>
<dbReference type="InterPro" id="IPR007371">
    <property type="entry name" value="TPK_catalytic"/>
</dbReference>
<dbReference type="OrthoDB" id="9804377at2"/>
<dbReference type="InterPro" id="IPR036759">
    <property type="entry name" value="TPK_catalytic_sf"/>
</dbReference>
<keyword evidence="4" id="KW-0067">ATP-binding</keyword>
<dbReference type="GO" id="GO:0009229">
    <property type="term" value="P:thiamine diphosphate biosynthetic process"/>
    <property type="evidence" value="ECO:0007669"/>
    <property type="project" value="InterPro"/>
</dbReference>
<dbReference type="STRING" id="1173111.SAMN05444955_106194"/>
<dbReference type="InterPro" id="IPR053149">
    <property type="entry name" value="TPK"/>
</dbReference>
<reference evidence="7 8" key="1">
    <citation type="submission" date="2016-10" db="EMBL/GenBank/DDBJ databases">
        <authorList>
            <person name="de Groot N.N."/>
        </authorList>
    </citation>
    <scope>NUCLEOTIDE SEQUENCE [LARGE SCALE GENOMIC DNA]</scope>
    <source>
        <strain evidence="7 8">DSM 46701</strain>
    </source>
</reference>
<keyword evidence="3 7" id="KW-0418">Kinase</keyword>
<evidence type="ECO:0000256" key="4">
    <source>
        <dbReference type="ARBA" id="ARBA00022840"/>
    </source>
</evidence>
<dbReference type="Pfam" id="PF04265">
    <property type="entry name" value="TPK_B1_binding"/>
    <property type="match status" value="1"/>
</dbReference>
<evidence type="ECO:0000256" key="1">
    <source>
        <dbReference type="ARBA" id="ARBA00022679"/>
    </source>
</evidence>
<dbReference type="PANTHER" id="PTHR41299">
    <property type="entry name" value="THIAMINE PYROPHOSPHOKINASE"/>
    <property type="match status" value="1"/>
</dbReference>
<dbReference type="AlphaFoldDB" id="A0A1H8E8G2"/>
<accession>A0A1H8E8G2</accession>
<protein>
    <recommendedName>
        <fullName evidence="5">Thiamine diphosphokinase</fullName>
        <ecNumber evidence="5">2.7.6.2</ecNumber>
    </recommendedName>
</protein>
<dbReference type="GO" id="GO:0016301">
    <property type="term" value="F:kinase activity"/>
    <property type="evidence" value="ECO:0007669"/>
    <property type="project" value="UniProtKB-KW"/>
</dbReference>
<dbReference type="InterPro" id="IPR006282">
    <property type="entry name" value="Thi_PPkinase"/>
</dbReference>
<keyword evidence="2" id="KW-0547">Nucleotide-binding</keyword>
<name>A0A1H8E8G2_9BACL</name>
<keyword evidence="1" id="KW-0808">Transferase</keyword>
<dbReference type="EMBL" id="FOCQ01000006">
    <property type="protein sequence ID" value="SEN15871.1"/>
    <property type="molecule type" value="Genomic_DNA"/>
</dbReference>
<evidence type="ECO:0000256" key="2">
    <source>
        <dbReference type="ARBA" id="ARBA00022741"/>
    </source>
</evidence>
<dbReference type="GO" id="GO:0006772">
    <property type="term" value="P:thiamine metabolic process"/>
    <property type="evidence" value="ECO:0007669"/>
    <property type="project" value="UniProtKB-UniRule"/>
</dbReference>
<dbReference type="SUPFAM" id="SSF63862">
    <property type="entry name" value="Thiamin pyrophosphokinase, substrate-binding domain"/>
    <property type="match status" value="1"/>
</dbReference>
<dbReference type="CDD" id="cd07995">
    <property type="entry name" value="TPK"/>
    <property type="match status" value="1"/>
</dbReference>
<dbReference type="EC" id="2.7.6.2" evidence="5"/>
<dbReference type="Proteomes" id="UP000199695">
    <property type="component" value="Unassembled WGS sequence"/>
</dbReference>
<evidence type="ECO:0000256" key="3">
    <source>
        <dbReference type="ARBA" id="ARBA00022777"/>
    </source>
</evidence>
<dbReference type="Pfam" id="PF04263">
    <property type="entry name" value="TPK_catalytic"/>
    <property type="match status" value="1"/>
</dbReference>
<dbReference type="NCBIfam" id="TIGR01378">
    <property type="entry name" value="thi_PPkinase"/>
    <property type="match status" value="1"/>
</dbReference>